<dbReference type="EMBL" id="JBHSCW010000007">
    <property type="protein sequence ID" value="MFC4352639.1"/>
    <property type="molecule type" value="Genomic_DNA"/>
</dbReference>
<reference evidence="3" key="1">
    <citation type="journal article" date="2019" name="Int. J. Syst. Evol. Microbiol.">
        <title>The Global Catalogue of Microorganisms (GCM) 10K type strain sequencing project: providing services to taxonomists for standard genome sequencing and annotation.</title>
        <authorList>
            <consortium name="The Broad Institute Genomics Platform"/>
            <consortium name="The Broad Institute Genome Sequencing Center for Infectious Disease"/>
            <person name="Wu L."/>
            <person name="Ma J."/>
        </authorList>
    </citation>
    <scope>NUCLEOTIDE SEQUENCE [LARGE SCALE GENOMIC DNA]</scope>
    <source>
        <strain evidence="3">CECT 8472</strain>
    </source>
</reference>
<feature type="transmembrane region" description="Helical" evidence="1">
    <location>
        <begin position="56"/>
        <end position="77"/>
    </location>
</feature>
<evidence type="ECO:0000256" key="1">
    <source>
        <dbReference type="SAM" id="Phobius"/>
    </source>
</evidence>
<dbReference type="Proteomes" id="UP001595799">
    <property type="component" value="Unassembled WGS sequence"/>
</dbReference>
<protein>
    <submittedName>
        <fullName evidence="2">DUF6010 family protein</fullName>
    </submittedName>
</protein>
<organism evidence="2 3">
    <name type="scientific">Fodinicurvata halophila</name>
    <dbReference type="NCBI Taxonomy" id="1419723"/>
    <lineage>
        <taxon>Bacteria</taxon>
        <taxon>Pseudomonadati</taxon>
        <taxon>Pseudomonadota</taxon>
        <taxon>Alphaproteobacteria</taxon>
        <taxon>Rhodospirillales</taxon>
        <taxon>Rhodovibrionaceae</taxon>
        <taxon>Fodinicurvata</taxon>
    </lineage>
</organism>
<feature type="transmembrane region" description="Helical" evidence="1">
    <location>
        <begin position="24"/>
        <end position="50"/>
    </location>
</feature>
<keyword evidence="3" id="KW-1185">Reference proteome</keyword>
<keyword evidence="1" id="KW-1133">Transmembrane helix</keyword>
<feature type="transmembrane region" description="Helical" evidence="1">
    <location>
        <begin position="89"/>
        <end position="113"/>
    </location>
</feature>
<sequence length="172" mass="18667">MLPYVAGSPTRYPRRLHNHCQAQIEVLCMWIVWLPAGVILAVIFILVARTLNEPKVFAIVLIVAALIYVGFAVFGGAPGARVALEILGVILYGTAAVLGLRVTPWWLAIGWGAHPVWDAGVQLFGGGHAFVPGWYAISCISFDAVLALYIAYQCSRPGPDNSFKPTSLRHRA</sequence>
<dbReference type="Pfam" id="PF19473">
    <property type="entry name" value="DUF6010"/>
    <property type="match status" value="1"/>
</dbReference>
<dbReference type="RefSeq" id="WP_382422993.1">
    <property type="nucleotide sequence ID" value="NZ_JBHSCW010000007.1"/>
</dbReference>
<evidence type="ECO:0000313" key="2">
    <source>
        <dbReference type="EMBL" id="MFC4352639.1"/>
    </source>
</evidence>
<accession>A0ABV8UQ11</accession>
<keyword evidence="1" id="KW-0812">Transmembrane</keyword>
<evidence type="ECO:0000313" key="3">
    <source>
        <dbReference type="Proteomes" id="UP001595799"/>
    </source>
</evidence>
<proteinExistence type="predicted"/>
<keyword evidence="1" id="KW-0472">Membrane</keyword>
<name>A0ABV8UQ11_9PROT</name>
<comment type="caution">
    <text evidence="2">The sequence shown here is derived from an EMBL/GenBank/DDBJ whole genome shotgun (WGS) entry which is preliminary data.</text>
</comment>
<feature type="transmembrane region" description="Helical" evidence="1">
    <location>
        <begin position="133"/>
        <end position="152"/>
    </location>
</feature>
<dbReference type="InterPro" id="IPR046052">
    <property type="entry name" value="DUF6010"/>
</dbReference>
<gene>
    <name evidence="2" type="ORF">ACFOW6_13890</name>
</gene>